<feature type="domain" description="BEACH-type PH" evidence="8">
    <location>
        <begin position="1763"/>
        <end position="1894"/>
    </location>
</feature>
<dbReference type="SUPFAM" id="SSF50978">
    <property type="entry name" value="WD40 repeat-like"/>
    <property type="match status" value="1"/>
</dbReference>
<dbReference type="InterPro" id="IPR001680">
    <property type="entry name" value="WD40_rpt"/>
</dbReference>
<dbReference type="Gene3D" id="2.30.29.30">
    <property type="entry name" value="Pleckstrin-homology domain (PH domain)/Phosphotyrosine-binding domain (PTB)"/>
    <property type="match status" value="1"/>
</dbReference>
<feature type="region of interest" description="Disordered" evidence="6">
    <location>
        <begin position="1192"/>
        <end position="1224"/>
    </location>
</feature>
<name>A0AAN9YWY2_9PEZI</name>
<keyword evidence="1 5" id="KW-0853">WD repeat</keyword>
<dbReference type="SMART" id="SM00320">
    <property type="entry name" value="WD40"/>
    <property type="match status" value="3"/>
</dbReference>
<feature type="compositionally biased region" description="Polar residues" evidence="6">
    <location>
        <begin position="1696"/>
        <end position="1726"/>
    </location>
</feature>
<dbReference type="PROSITE" id="PS00678">
    <property type="entry name" value="WD_REPEATS_1"/>
    <property type="match status" value="1"/>
</dbReference>
<feature type="domain" description="BEACH" evidence="7">
    <location>
        <begin position="1933"/>
        <end position="2225"/>
    </location>
</feature>
<feature type="compositionally biased region" description="Acidic residues" evidence="6">
    <location>
        <begin position="1731"/>
        <end position="1742"/>
    </location>
</feature>
<feature type="region of interest" description="Disordered" evidence="6">
    <location>
        <begin position="1649"/>
        <end position="1751"/>
    </location>
</feature>
<evidence type="ECO:0000259" key="7">
    <source>
        <dbReference type="PROSITE" id="PS50197"/>
    </source>
</evidence>
<dbReference type="Pfam" id="PF00400">
    <property type="entry name" value="WD40"/>
    <property type="match status" value="1"/>
</dbReference>
<dbReference type="InterPro" id="IPR019775">
    <property type="entry name" value="WD40_repeat_CS"/>
</dbReference>
<feature type="compositionally biased region" description="Low complexity" evidence="6">
    <location>
        <begin position="201"/>
        <end position="210"/>
    </location>
</feature>
<protein>
    <recommendedName>
        <fullName evidence="4">Beige protein homolog 1</fullName>
    </recommendedName>
</protein>
<dbReference type="Pfam" id="PF13385">
    <property type="entry name" value="Laminin_G_3"/>
    <property type="match status" value="1"/>
</dbReference>
<evidence type="ECO:0000259" key="8">
    <source>
        <dbReference type="PROSITE" id="PS51783"/>
    </source>
</evidence>
<dbReference type="FunFam" id="1.10.1540.10:FF:000001">
    <property type="entry name" value="neurobeachin isoform X1"/>
    <property type="match status" value="1"/>
</dbReference>
<dbReference type="Gene3D" id="1.10.1540.10">
    <property type="entry name" value="BEACH domain"/>
    <property type="match status" value="1"/>
</dbReference>
<feature type="compositionally biased region" description="Polar residues" evidence="6">
    <location>
        <begin position="1673"/>
        <end position="1688"/>
    </location>
</feature>
<reference evidence="9 10" key="1">
    <citation type="submission" date="2024-02" db="EMBL/GenBank/DDBJ databases">
        <title>De novo assembly and annotation of 12 fungi associated with fruit tree decline syndrome in Ontario, Canada.</title>
        <authorList>
            <person name="Sulman M."/>
            <person name="Ellouze W."/>
            <person name="Ilyukhin E."/>
        </authorList>
    </citation>
    <scope>NUCLEOTIDE SEQUENCE [LARGE SCALE GENOMIC DNA]</scope>
    <source>
        <strain evidence="9 10">M11/M66-122</strain>
    </source>
</reference>
<keyword evidence="2" id="KW-0677">Repeat</keyword>
<dbReference type="CDD" id="cd01201">
    <property type="entry name" value="PH_BEACH"/>
    <property type="match status" value="1"/>
</dbReference>
<dbReference type="Gene3D" id="2.60.120.200">
    <property type="match status" value="1"/>
</dbReference>
<dbReference type="PROSITE" id="PS51783">
    <property type="entry name" value="PH_BEACH"/>
    <property type="match status" value="1"/>
</dbReference>
<dbReference type="SUPFAM" id="SSF49899">
    <property type="entry name" value="Concanavalin A-like lectins/glucanases"/>
    <property type="match status" value="1"/>
</dbReference>
<dbReference type="InterPro" id="IPR051944">
    <property type="entry name" value="BEACH_domain_protein"/>
</dbReference>
<dbReference type="InterPro" id="IPR011993">
    <property type="entry name" value="PH-like_dom_sf"/>
</dbReference>
<dbReference type="Pfam" id="PF23295">
    <property type="entry name" value="Arm_4"/>
    <property type="match status" value="1"/>
</dbReference>
<organism evidence="9 10">
    <name type="scientific">Diatrype stigma</name>
    <dbReference type="NCBI Taxonomy" id="117547"/>
    <lineage>
        <taxon>Eukaryota</taxon>
        <taxon>Fungi</taxon>
        <taxon>Dikarya</taxon>
        <taxon>Ascomycota</taxon>
        <taxon>Pezizomycotina</taxon>
        <taxon>Sordariomycetes</taxon>
        <taxon>Xylariomycetidae</taxon>
        <taxon>Xylariales</taxon>
        <taxon>Diatrypaceae</taxon>
        <taxon>Diatrype</taxon>
    </lineage>
</organism>
<dbReference type="InterPro" id="IPR015943">
    <property type="entry name" value="WD40/YVTN_repeat-like_dom_sf"/>
</dbReference>
<sequence>MMTTVSRSSRYRSSTSTSTPPQISKATEVLQRLLDDLSSIATNRSANGYPNIPPLIQQAQQVRQYLSATAPPSSVQDDFRHLHGFHRLFDVLRAFSGFYNPQKRDEEETRLCFELLDAAFAVLSSAFEGHPGNRRYFRTRVEGGGWDALEQTIASIGLGGSDSDLRALGQLFGKLFSLSTNDKTLDRLCCDVVSVDTSSRAQAQAQAPQADIGEDGTRSETDPPPLPQDLAVMIDSAINQSLGSTSTLKNPEVVRTIMDFWESIPKGGTSENLVSLLVLKLLSAIMTSSSINLCLVHETGVLSRFLQLAFDDGSTLSKTERDVILACCRSLMSFGLNTLTDAQSLLLNPSLASSDFCLEMMNRHVSPPFIQFDLALHGHASIDLPKLGRLFPPQSTAGYTFTTWIRIERFDPKSHTTMFGVFDASQTCFLLAYIEKDTRNFILQTSITSQRPSVRFKSFTFQEHEWYHIAIVHRRPKTMIASKASLYVNGEFVEQLRATYPSHPPLSNGSTDSFASFTSNSNKSLPVQAFIGTPRELSSHVGPGLIHTKWSLASAHLFEDVLNDELLAVPSRLGPGYQGNFQDCLGGFQTYRASASLGLQNDLVSTGKNGDSDIMRAIRDKAANLIPEHRILLSMMPSSVFRESEGFNESQLFRSLSRGPANTLVQMVLKSGTGVAINTALPSVNDALLRSSGVAVLAGDPIVATPQFFDDALWRLAGFTPLALKLIDRASTVDALLRAVEMVFKCINSSWRNSEAMEKDGGYAILALLLKVKLGFATSSDSPTQKMSFQPGERDQLCFQLLSLLLEFVGYKHYEPLESVIINPLAYRVLLVDFDGWRRSATIVQELYYKQFITFAAQSKYHQYNNRRLIRMRIVKRLLDAVKSELLPESVVPLFMGTIEDLVRRSYNTEVHRTLALFITYAFHSSSASRPSKSFSTPGRAATPLNPVSKKPIIELNGSSQNTVKYVTKREVGHGCKILARVLVTHGSAYISKFSGKTGGFSIMAHRLRRWWDVPSLWPICLGILFGRDIVDFDFDRALDYSSLLDAFGNCKVVNPGALSILTAMLQHGLKDVIKNQEDPDSPRGFPEPSTRPPKAVPMTQPEDPEPIPAPGSNRERIAGNAAILQAAIRFLAELHTRSADFREFALSSDYVRLLLTALYPAIVNADPVSPDTELNSRDSALTFEGHDVIIRPVPGSSSTTTPVIRSSATSDPSQPTTAGTYRGTPLRKASSFILLTSQTSPQPSPARLTHVMSPKKMVATQNVSNSVLEGILELVVKVFLDQLLIRKEFPGFGLFINVPPGFQEHQAYFESYVLRNTILHLMTSIKLNWDLLAEPRVLTNMARFSLHMVEAIFEGWFMNGTESMLDFAGLILEHLQKPDVAKLKSVRLCAQAVTTIRSSFLKLILLRLSEMDDPQTTDLEANFSMDKILYWQMVVLESLSASDEYMKLLWYQLYTKLVDAREAVRLAAVNIWRIMLVQKPEESSLLFRQFTIPDQPQLVLGFQRLTELDTDAFLEWVDQHRPSLDALFFGSMSRAWEEFVSAENQRTVETARSRLSKRKETLKRWNLETRERDSLLSRHDQANFAWMKSIYASEHFKHQRLMQDNQDDASFYTSAFSKMQEDLTRPGAVLHQPSPIKWKLDRTEGRNRMRLRLLPDPSARHDQYQPKRKANDSQPASSLKTTLSPQPQARLPVRSRSSSVMTMGSTYDTADSSDPLAVTQTSTDDGTALPEDDFELVDDPNDPNGADDTFEDKNRRVMRRLGSGDAVQQVYNISRIIGLEACEGILLVGKNALYIMDNFFQCADGEIVNVWEAPAEERDPYSQIVTGAKSGERKRTSSAQDSRSWKWYDVISISKRRFLFRDVAIEMFFTDGRSYLVTAKSPEVRDDIFVKLINKTPHAAGSNSLPNPEDAWRLESLRVLDESPQSFGSKFGSIFNSSPWNPIMRKWQRGEISNFHYLMLVNTMAGRTFNDLTQYPVFPWIIADYTSEELDLSNPATFRDLSKPMGAQTTKRQVDYMTRYNSLAEIGETPFHYGTHYSSAMIVASYLIRLPPFVQSYILLQGGSFDHADRLFFSIEGSWRSASQDNGSDVRELIPEFFYLPDFLTNVNEYNFGDRQGSGGRVNHVELPPWAKGDPKIFIAKQREALESPYVSQNLHHWIDLVFGCKQRGEAAVDNLNVFHYLSYSGAKDLDNITDSIERHATTSIIHNFGQTPHQVFTKSHPPRENVMFPAKRLDTSVQSLARIPHPLLESRERVASLLYSPKLDRLLCSSPFRLNLPPYFDKYVEWGFADNSVRFFFTENRRSAGVNEAMHIGQISCVVVADSKTLVTAGEDCVVSVWGIQTSSGRPVDLTHRRSLFGHKTPVTTIAVSRAFSTLVTVSSDGHVLLWDLNRLEFVRRLERPHPGVHSQQRQQQQPPVECARVNDASGEIMLCSGQNVALYTINGDLILDQNVCGGSGAADQPGAAATDDFVHSCAFYEGAGGSEWLESYLVFTGHKRGRVNIWKRVVVGGKWALEHVRRLDHVDARSDTGLNTEAAITCIAPMPQLVYTGDDDGRVTLGDRGSNAD</sequence>
<comment type="caution">
    <text evidence="9">The sequence shown here is derived from an EMBL/GenBank/DDBJ whole genome shotgun (WGS) entry which is preliminary data.</text>
</comment>
<dbReference type="InterPro" id="IPR036372">
    <property type="entry name" value="BEACH_dom_sf"/>
</dbReference>
<feature type="region of interest" description="Disordered" evidence="6">
    <location>
        <begin position="1"/>
        <end position="24"/>
    </location>
</feature>
<dbReference type="Pfam" id="PF14844">
    <property type="entry name" value="PH_BEACH"/>
    <property type="match status" value="1"/>
</dbReference>
<dbReference type="PANTHER" id="PTHR46108">
    <property type="entry name" value="BLUE CHEESE"/>
    <property type="match status" value="1"/>
</dbReference>
<dbReference type="InterPro" id="IPR000409">
    <property type="entry name" value="BEACH_dom"/>
</dbReference>
<dbReference type="InterPro" id="IPR013320">
    <property type="entry name" value="ConA-like_dom_sf"/>
</dbReference>
<dbReference type="EMBL" id="JAKJXP020000001">
    <property type="protein sequence ID" value="KAK7757682.1"/>
    <property type="molecule type" value="Genomic_DNA"/>
</dbReference>
<dbReference type="PROSITE" id="PS50294">
    <property type="entry name" value="WD_REPEATS_REGION"/>
    <property type="match status" value="1"/>
</dbReference>
<dbReference type="InterPro" id="IPR056252">
    <property type="entry name" value="Alfy-like_Arm-like"/>
</dbReference>
<keyword evidence="10" id="KW-1185">Reference proteome</keyword>
<dbReference type="PROSITE" id="PS50197">
    <property type="entry name" value="BEACH"/>
    <property type="match status" value="1"/>
</dbReference>
<evidence type="ECO:0000313" key="10">
    <source>
        <dbReference type="Proteomes" id="UP001320420"/>
    </source>
</evidence>
<feature type="region of interest" description="Disordered" evidence="6">
    <location>
        <begin position="201"/>
        <end position="224"/>
    </location>
</feature>
<feature type="compositionally biased region" description="Low complexity" evidence="6">
    <location>
        <begin position="1"/>
        <end position="19"/>
    </location>
</feature>
<feature type="compositionally biased region" description="Polar residues" evidence="6">
    <location>
        <begin position="1196"/>
        <end position="1220"/>
    </location>
</feature>
<evidence type="ECO:0000256" key="3">
    <source>
        <dbReference type="ARBA" id="ARBA00054699"/>
    </source>
</evidence>
<dbReference type="SUPFAM" id="SSF81837">
    <property type="entry name" value="BEACH domain"/>
    <property type="match status" value="1"/>
</dbReference>
<dbReference type="InterPro" id="IPR036322">
    <property type="entry name" value="WD40_repeat_dom_sf"/>
</dbReference>
<evidence type="ECO:0000256" key="2">
    <source>
        <dbReference type="ARBA" id="ARBA00022737"/>
    </source>
</evidence>
<dbReference type="SUPFAM" id="SSF50729">
    <property type="entry name" value="PH domain-like"/>
    <property type="match status" value="1"/>
</dbReference>
<dbReference type="PROSITE" id="PS50082">
    <property type="entry name" value="WD_REPEATS_2"/>
    <property type="match status" value="1"/>
</dbReference>
<proteinExistence type="predicted"/>
<dbReference type="Proteomes" id="UP001320420">
    <property type="component" value="Unassembled WGS sequence"/>
</dbReference>
<dbReference type="SMART" id="SM01026">
    <property type="entry name" value="Beach"/>
    <property type="match status" value="1"/>
</dbReference>
<dbReference type="Gene3D" id="2.130.10.10">
    <property type="entry name" value="YVTN repeat-like/Quinoprotein amine dehydrogenase"/>
    <property type="match status" value="1"/>
</dbReference>
<evidence type="ECO:0000256" key="5">
    <source>
        <dbReference type="PROSITE-ProRule" id="PRU00221"/>
    </source>
</evidence>
<comment type="function">
    <text evidence="3">May be involved in protein sorting and cell wall formation.</text>
</comment>
<dbReference type="Pfam" id="PF02138">
    <property type="entry name" value="Beach"/>
    <property type="match status" value="1"/>
</dbReference>
<evidence type="ECO:0000256" key="6">
    <source>
        <dbReference type="SAM" id="MobiDB-lite"/>
    </source>
</evidence>
<dbReference type="CDD" id="cd06071">
    <property type="entry name" value="Beach"/>
    <property type="match status" value="1"/>
</dbReference>
<feature type="compositionally biased region" description="Basic and acidic residues" evidence="6">
    <location>
        <begin position="1659"/>
        <end position="1672"/>
    </location>
</feature>
<evidence type="ECO:0000256" key="1">
    <source>
        <dbReference type="ARBA" id="ARBA00022574"/>
    </source>
</evidence>
<accession>A0AAN9YWY2</accession>
<dbReference type="PANTHER" id="PTHR46108:SF4">
    <property type="entry name" value="BLUE CHEESE"/>
    <property type="match status" value="1"/>
</dbReference>
<feature type="repeat" description="WD" evidence="5">
    <location>
        <begin position="2358"/>
        <end position="2399"/>
    </location>
</feature>
<feature type="region of interest" description="Disordered" evidence="6">
    <location>
        <begin position="1076"/>
        <end position="1115"/>
    </location>
</feature>
<evidence type="ECO:0000313" key="9">
    <source>
        <dbReference type="EMBL" id="KAK7757682.1"/>
    </source>
</evidence>
<evidence type="ECO:0000256" key="4">
    <source>
        <dbReference type="ARBA" id="ARBA00073334"/>
    </source>
</evidence>
<dbReference type="InterPro" id="IPR023362">
    <property type="entry name" value="PH-BEACH_dom"/>
</dbReference>
<gene>
    <name evidence="9" type="primary">BPH1</name>
    <name evidence="9" type="ORF">SLS62_000059</name>
</gene>